<evidence type="ECO:0008006" key="3">
    <source>
        <dbReference type="Google" id="ProtNLM"/>
    </source>
</evidence>
<protein>
    <recommendedName>
        <fullName evidence="3">Antitoxin component YwqK of the YwqJK toxin-antitoxin module</fullName>
    </recommendedName>
</protein>
<dbReference type="Gene3D" id="2.20.110.10">
    <property type="entry name" value="Histone H3 K4-specific methyltransferase SET7/9 N-terminal domain"/>
    <property type="match status" value="1"/>
</dbReference>
<dbReference type="RefSeq" id="WP_019975181.1">
    <property type="nucleotide sequence ID" value="NZ_BJXC01000015.1"/>
</dbReference>
<dbReference type="EMBL" id="BJXC01000015">
    <property type="protein sequence ID" value="GEM52393.1"/>
    <property type="molecule type" value="Genomic_DNA"/>
</dbReference>
<evidence type="ECO:0000313" key="1">
    <source>
        <dbReference type="EMBL" id="GEM52393.1"/>
    </source>
</evidence>
<dbReference type="AlphaFoldDB" id="A0A511NHV9"/>
<gene>
    <name evidence="1" type="ORF">EB1_21830</name>
</gene>
<dbReference type="GeneID" id="84649870"/>
<dbReference type="Gene3D" id="3.90.930.1">
    <property type="match status" value="1"/>
</dbReference>
<sequence length="507" mass="60350">MKHSLPFLLFLIFSSFSFSQKKQYFDFEWNKTQKKHASYYRTITETKNNLYEIKDYYIENDQLQFIGYSKTNIEPFEYEGKSIWYSSNGRLIQEINFKNNLIEGNYIEYYSNGNIKYKANYKNNLKNGDYRAYFPNNEISQSATFLNDKFEGDAVSYYAKNLIELQNQYSNGIINGSYLFNNYYGNPIYKGVARNGFQNGNCFEYFNESNKLLNKTDNLKKDYNKIDGIYHGNYKQYNNNNDLIIDFNFDNDILKSGIISEVYLDFKINIQLVNDIENWNFIINNKTLAKAFYKNDQPFGDWIIYDNDGNKIIETIKNSDLITDTTTYIREVIPFYKESNLRERYNINNPTKNTQTIIEKLIQYDYIYPARFATARYVPISEYSGINNDDFIKDNNCRYSAEDKSTMFCNKNINPFKFYIYFKNETSNSSFYNEKPNDMEIYYLYDFNSNEGNFKLSKSTKEGLEYGTINKEFIVNSIISNYINYYSIKNLDFKNVLDQLENEIRKK</sequence>
<dbReference type="SUPFAM" id="SSF82185">
    <property type="entry name" value="Histone H3 K4-specific methyltransferase SET7/9 N-terminal domain"/>
    <property type="match status" value="2"/>
</dbReference>
<keyword evidence="2" id="KW-1185">Reference proteome</keyword>
<dbReference type="STRING" id="1218108.GCA_000382425_01690"/>
<evidence type="ECO:0000313" key="2">
    <source>
        <dbReference type="Proteomes" id="UP000321245"/>
    </source>
</evidence>
<accession>A0A511NHV9</accession>
<reference evidence="1 2" key="1">
    <citation type="submission" date="2019-07" db="EMBL/GenBank/DDBJ databases">
        <title>Whole genome shotgun sequence of Empedobacter brevis NBRC 14943.</title>
        <authorList>
            <person name="Hosoyama A."/>
            <person name="Uohara A."/>
            <person name="Ohji S."/>
            <person name="Ichikawa N."/>
        </authorList>
    </citation>
    <scope>NUCLEOTIDE SEQUENCE [LARGE SCALE GENOMIC DNA]</scope>
    <source>
        <strain evidence="1 2">NBRC 14943</strain>
    </source>
</reference>
<dbReference type="Proteomes" id="UP000321245">
    <property type="component" value="Unassembled WGS sequence"/>
</dbReference>
<organism evidence="1 2">
    <name type="scientific">Empedobacter brevis NBRC 14943 = ATCC 43319</name>
    <dbReference type="NCBI Taxonomy" id="1218108"/>
    <lineage>
        <taxon>Bacteria</taxon>
        <taxon>Pseudomonadati</taxon>
        <taxon>Bacteroidota</taxon>
        <taxon>Flavobacteriia</taxon>
        <taxon>Flavobacteriales</taxon>
        <taxon>Weeksellaceae</taxon>
        <taxon>Empedobacter</taxon>
    </lineage>
</organism>
<proteinExistence type="predicted"/>
<comment type="caution">
    <text evidence="1">The sequence shown here is derived from an EMBL/GenBank/DDBJ whole genome shotgun (WGS) entry which is preliminary data.</text>
</comment>
<name>A0A511NHV9_9FLAO</name>
<dbReference type="OrthoDB" id="830908at2"/>